<comment type="caution">
    <text evidence="4">The sequence shown here is derived from an EMBL/GenBank/DDBJ whole genome shotgun (WGS) entry which is preliminary data.</text>
</comment>
<reference evidence="4 5" key="1">
    <citation type="submission" date="2024-10" db="EMBL/GenBank/DDBJ databases">
        <title>The Natural Products Discovery Center: Release of the First 8490 Sequenced Strains for Exploring Actinobacteria Biosynthetic Diversity.</title>
        <authorList>
            <person name="Kalkreuter E."/>
            <person name="Kautsar S.A."/>
            <person name="Yang D."/>
            <person name="Bader C.D."/>
            <person name="Teijaro C.N."/>
            <person name="Fluegel L."/>
            <person name="Davis C.M."/>
            <person name="Simpson J.R."/>
            <person name="Lauterbach L."/>
            <person name="Steele A.D."/>
            <person name="Gui C."/>
            <person name="Meng S."/>
            <person name="Li G."/>
            <person name="Viehrig K."/>
            <person name="Ye F."/>
            <person name="Su P."/>
            <person name="Kiefer A.F."/>
            <person name="Nichols A."/>
            <person name="Cepeda A.J."/>
            <person name="Yan W."/>
            <person name="Fan B."/>
            <person name="Jiang Y."/>
            <person name="Adhikari A."/>
            <person name="Zheng C.-J."/>
            <person name="Schuster L."/>
            <person name="Cowan T.M."/>
            <person name="Smanski M.J."/>
            <person name="Chevrette M.G."/>
            <person name="De Carvalho L.P.S."/>
            <person name="Shen B."/>
        </authorList>
    </citation>
    <scope>NUCLEOTIDE SEQUENCE [LARGE SCALE GENOMIC DNA]</scope>
    <source>
        <strain evidence="4 5">NPDC053346</strain>
    </source>
</reference>
<dbReference type="Pfam" id="PF22725">
    <property type="entry name" value="GFO_IDH_MocA_C3"/>
    <property type="match status" value="1"/>
</dbReference>
<evidence type="ECO:0000259" key="3">
    <source>
        <dbReference type="Pfam" id="PF22725"/>
    </source>
</evidence>
<feature type="domain" description="Gfo/Idh/MocA-like oxidoreductase N-terminal" evidence="2">
    <location>
        <begin position="9"/>
        <end position="122"/>
    </location>
</feature>
<dbReference type="InterPro" id="IPR000683">
    <property type="entry name" value="Gfo/Idh/MocA-like_OxRdtase_N"/>
</dbReference>
<dbReference type="EMBL" id="JBITYT010000018">
    <property type="protein sequence ID" value="MFI9123534.1"/>
    <property type="molecule type" value="Genomic_DNA"/>
</dbReference>
<dbReference type="Gene3D" id="3.40.50.720">
    <property type="entry name" value="NAD(P)-binding Rossmann-like Domain"/>
    <property type="match status" value="1"/>
</dbReference>
<evidence type="ECO:0000313" key="5">
    <source>
        <dbReference type="Proteomes" id="UP001614391"/>
    </source>
</evidence>
<dbReference type="Gene3D" id="3.30.360.10">
    <property type="entry name" value="Dihydrodipicolinate Reductase, domain 2"/>
    <property type="match status" value="1"/>
</dbReference>
<dbReference type="RefSeq" id="WP_399620938.1">
    <property type="nucleotide sequence ID" value="NZ_JBITYT010000018.1"/>
</dbReference>
<dbReference type="PANTHER" id="PTHR43818:SF11">
    <property type="entry name" value="BCDNA.GH03377"/>
    <property type="match status" value="1"/>
</dbReference>
<dbReference type="InterPro" id="IPR050463">
    <property type="entry name" value="Gfo/Idh/MocA_oxidrdct_glycsds"/>
</dbReference>
<dbReference type="SUPFAM" id="SSF55347">
    <property type="entry name" value="Glyceraldehyde-3-phosphate dehydrogenase-like, C-terminal domain"/>
    <property type="match status" value="1"/>
</dbReference>
<keyword evidence="5" id="KW-1185">Reference proteome</keyword>
<dbReference type="PANTHER" id="PTHR43818">
    <property type="entry name" value="BCDNA.GH03377"/>
    <property type="match status" value="1"/>
</dbReference>
<gene>
    <name evidence="4" type="ORF">ACIGW0_29780</name>
</gene>
<evidence type="ECO:0000313" key="4">
    <source>
        <dbReference type="EMBL" id="MFI9123534.1"/>
    </source>
</evidence>
<dbReference type="InterPro" id="IPR036291">
    <property type="entry name" value="NAD(P)-bd_dom_sf"/>
</dbReference>
<sequence>MITSQSTGVAIVGCGNIAGPYAADLARYPDIELRGVWDRHPDRAAALAAAHGTRRYASYEELLADDRVSIVVNLTGHAAHHAMTARALRAGRHVHSEKPLALTGEEAEELLALAAVHGVRLSCAPANFLGDAARTLAREVRDGRAGTIRMIYAEANWGRIESWHPSPEGFYRVGALWDVGVYPLTLAVVLFGPVRSLVAEATKLRPERIRADGTPFTVDRPDWATVLLELDSGARMRLTASFYTPRHSNQQGMEFHGDGGSLYLSDWQRFDADVEYAAVDGPRTPVAPREEPVFPGIEWGRSVRLLARAVREERPHPTSGELAAHVVRVLEAVDRSCRLRRPVVLEPAPSGTLLGVTSAGA</sequence>
<evidence type="ECO:0000259" key="2">
    <source>
        <dbReference type="Pfam" id="PF01408"/>
    </source>
</evidence>
<proteinExistence type="predicted"/>
<keyword evidence="1" id="KW-0560">Oxidoreductase</keyword>
<dbReference type="Pfam" id="PF01408">
    <property type="entry name" value="GFO_IDH_MocA"/>
    <property type="match status" value="1"/>
</dbReference>
<accession>A0ABW8D119</accession>
<dbReference type="SUPFAM" id="SSF51735">
    <property type="entry name" value="NAD(P)-binding Rossmann-fold domains"/>
    <property type="match status" value="1"/>
</dbReference>
<name>A0ABW8D119_STRBI</name>
<evidence type="ECO:0000256" key="1">
    <source>
        <dbReference type="ARBA" id="ARBA00023002"/>
    </source>
</evidence>
<dbReference type="Proteomes" id="UP001614391">
    <property type="component" value="Unassembled WGS sequence"/>
</dbReference>
<feature type="domain" description="GFO/IDH/MocA-like oxidoreductase" evidence="3">
    <location>
        <begin position="134"/>
        <end position="262"/>
    </location>
</feature>
<dbReference type="InterPro" id="IPR055170">
    <property type="entry name" value="GFO_IDH_MocA-like_dom"/>
</dbReference>
<organism evidence="4 5">
    <name type="scientific">Streptomyces bikiniensis</name>
    <dbReference type="NCBI Taxonomy" id="1896"/>
    <lineage>
        <taxon>Bacteria</taxon>
        <taxon>Bacillati</taxon>
        <taxon>Actinomycetota</taxon>
        <taxon>Actinomycetes</taxon>
        <taxon>Kitasatosporales</taxon>
        <taxon>Streptomycetaceae</taxon>
        <taxon>Streptomyces</taxon>
    </lineage>
</organism>
<protein>
    <submittedName>
        <fullName evidence="4">Gfo/Idh/MocA family protein</fullName>
    </submittedName>
</protein>